<evidence type="ECO:0008006" key="3">
    <source>
        <dbReference type="Google" id="ProtNLM"/>
    </source>
</evidence>
<organism evidence="1 2">
    <name type="scientific">Kibdelosporangium lantanae</name>
    <dbReference type="NCBI Taxonomy" id="1497396"/>
    <lineage>
        <taxon>Bacteria</taxon>
        <taxon>Bacillati</taxon>
        <taxon>Actinomycetota</taxon>
        <taxon>Actinomycetes</taxon>
        <taxon>Pseudonocardiales</taxon>
        <taxon>Pseudonocardiaceae</taxon>
        <taxon>Kibdelosporangium</taxon>
    </lineage>
</organism>
<reference evidence="2" key="1">
    <citation type="journal article" date="2019" name="Int. J. Syst. Evol. Microbiol.">
        <title>The Global Catalogue of Microorganisms (GCM) 10K type strain sequencing project: providing services to taxonomists for standard genome sequencing and annotation.</title>
        <authorList>
            <consortium name="The Broad Institute Genomics Platform"/>
            <consortium name="The Broad Institute Genome Sequencing Center for Infectious Disease"/>
            <person name="Wu L."/>
            <person name="Ma J."/>
        </authorList>
    </citation>
    <scope>NUCLEOTIDE SEQUENCE [LARGE SCALE GENOMIC DNA]</scope>
    <source>
        <strain evidence="2">JCM 31486</strain>
    </source>
</reference>
<dbReference type="Proteomes" id="UP001597045">
    <property type="component" value="Unassembled WGS sequence"/>
</dbReference>
<keyword evidence="2" id="KW-1185">Reference proteome</keyword>
<name>A0ABW3MBY0_9PSEU</name>
<gene>
    <name evidence="1" type="ORF">ACFQ1S_20805</name>
</gene>
<sequence length="205" mass="22397">MTNPRWQPPWLLVLIGLAGLAVGALSVGAVWLTAGPQVVDRRPIAAPPNIGDYVPLFQAKLDPDLRTDLIDRMRENNRRSSELLSQAHGGAGALVEFYSSQDVRKQFTLLVYRGPSPHPLYAPYQDPDWDGEPMRTVQEFGEVSCMVYNDPDPTGKPSAERASHASQCARTNGALTVELQPTGDLGEDPASIASLVDKAWDQVLH</sequence>
<comment type="caution">
    <text evidence="1">The sequence shown here is derived from an EMBL/GenBank/DDBJ whole genome shotgun (WGS) entry which is preliminary data.</text>
</comment>
<evidence type="ECO:0000313" key="2">
    <source>
        <dbReference type="Proteomes" id="UP001597045"/>
    </source>
</evidence>
<accession>A0ABW3MBY0</accession>
<evidence type="ECO:0000313" key="1">
    <source>
        <dbReference type="EMBL" id="MFD1047801.1"/>
    </source>
</evidence>
<protein>
    <recommendedName>
        <fullName evidence="3">DUF3105 domain-containing protein</fullName>
    </recommendedName>
</protein>
<proteinExistence type="predicted"/>
<dbReference type="EMBL" id="JBHTIS010001257">
    <property type="protein sequence ID" value="MFD1047801.1"/>
    <property type="molecule type" value="Genomic_DNA"/>
</dbReference>